<protein>
    <recommendedName>
        <fullName evidence="9">HlyIII-domain-containing protein</fullName>
    </recommendedName>
</protein>
<feature type="transmembrane region" description="Helical" evidence="6">
    <location>
        <begin position="356"/>
        <end position="376"/>
    </location>
</feature>
<proteinExistence type="predicted"/>
<keyword evidence="5" id="KW-0862">Zinc</keyword>
<dbReference type="GO" id="GO:0046872">
    <property type="term" value="F:metal ion binding"/>
    <property type="evidence" value="ECO:0007669"/>
    <property type="project" value="UniProtKB-KW"/>
</dbReference>
<feature type="binding site" evidence="5">
    <location>
        <position position="404"/>
    </location>
    <ligand>
        <name>Zn(2+)</name>
        <dbReference type="ChEBI" id="CHEBI:29105"/>
    </ligand>
</feature>
<sequence>MSPTTTATETMNRPASLIVTGRASSYADPLSIRTRRTRRRLSAPSSTQPPLKICNSLSYSLEALDLSFASPTQTLASLRFLVLSYLADLERRLAEFESPTFDTWKLPSEITIEEATQWARTALEMLEGIRADVCSHLPELPFADMESFVKSHLPEMPDVPILNEMRSHLPDMAEMRSHIPSLPDTMAEMRSHMPNMDDVRSHISDMRHKLDDVRTRFQLDFDFKQPFSYIPTLSDHLENLHSHLSSVEIPTVPSFTPNTVISDLLESLLNSDVVKDILNSHPEEVIAEGEDLLERAALEVKLAVQRSLEGAHLIRYSDLPKPWRNNPFVTHGYRFIPIERWPLIVMSLFSFHNETLNIHTHLIPFLLWGINLIPYIRNPGEYDVPELLFMAFALLCLCSSALWHTMSGCADHRSMEFCARVDYVGIGWLISASVGTVVHYGFACNPKTGHAFLGLCFATGLAGNLFPFMSWFNKHEYRFYRIGFFLTLAFSGIGPMVALSMLHSRREALDFVGPMLPSLLSYLIGLTFYAAHFPERIIPPRIQFELDKIGGGSDPVEPQIGSHAIWHCFIVLAVSQHKAAMQSMKEGLQCLVST</sequence>
<keyword evidence="5" id="KW-0479">Metal-binding</keyword>
<comment type="caution">
    <text evidence="7">The sequence shown here is derived from an EMBL/GenBank/DDBJ whole genome shotgun (WGS) entry which is preliminary data.</text>
</comment>
<evidence type="ECO:0000256" key="1">
    <source>
        <dbReference type="ARBA" id="ARBA00004141"/>
    </source>
</evidence>
<gene>
    <name evidence="7" type="ORF">D9613_007641</name>
</gene>
<name>A0A8H4QLY8_9AGAR</name>
<feature type="transmembrane region" description="Helical" evidence="6">
    <location>
        <begin position="449"/>
        <end position="472"/>
    </location>
</feature>
<evidence type="ECO:0000256" key="6">
    <source>
        <dbReference type="SAM" id="Phobius"/>
    </source>
</evidence>
<organism evidence="7 8">
    <name type="scientific">Agrocybe pediades</name>
    <dbReference type="NCBI Taxonomy" id="84607"/>
    <lineage>
        <taxon>Eukaryota</taxon>
        <taxon>Fungi</taxon>
        <taxon>Dikarya</taxon>
        <taxon>Basidiomycota</taxon>
        <taxon>Agaricomycotina</taxon>
        <taxon>Agaricomycetes</taxon>
        <taxon>Agaricomycetidae</taxon>
        <taxon>Agaricales</taxon>
        <taxon>Agaricineae</taxon>
        <taxon>Strophariaceae</taxon>
        <taxon>Agrocybe</taxon>
    </lineage>
</organism>
<reference evidence="7 8" key="1">
    <citation type="submission" date="2019-12" db="EMBL/GenBank/DDBJ databases">
        <authorList>
            <person name="Floudas D."/>
            <person name="Bentzer J."/>
            <person name="Ahren D."/>
            <person name="Johansson T."/>
            <person name="Persson P."/>
            <person name="Tunlid A."/>
        </authorList>
    </citation>
    <scope>NUCLEOTIDE SEQUENCE [LARGE SCALE GENOMIC DNA]</scope>
    <source>
        <strain evidence="7 8">CBS 102.39</strain>
    </source>
</reference>
<evidence type="ECO:0000313" key="8">
    <source>
        <dbReference type="Proteomes" id="UP000521872"/>
    </source>
</evidence>
<dbReference type="AlphaFoldDB" id="A0A8H4QLY8"/>
<dbReference type="PANTHER" id="PTHR20855">
    <property type="entry name" value="ADIPOR/PROGESTIN RECEPTOR-RELATED"/>
    <property type="match status" value="1"/>
</dbReference>
<accession>A0A8H4QLY8</accession>
<feature type="transmembrane region" description="Helical" evidence="6">
    <location>
        <begin position="421"/>
        <end position="443"/>
    </location>
</feature>
<feature type="binding site" evidence="5">
    <location>
        <position position="563"/>
    </location>
    <ligand>
        <name>Zn(2+)</name>
        <dbReference type="ChEBI" id="CHEBI:29105"/>
    </ligand>
</feature>
<evidence type="ECO:0000256" key="5">
    <source>
        <dbReference type="PIRSR" id="PIRSR604254-1"/>
    </source>
</evidence>
<comment type="subcellular location">
    <subcellularLocation>
        <location evidence="1">Membrane</location>
        <topology evidence="1">Multi-pass membrane protein</topology>
    </subcellularLocation>
</comment>
<keyword evidence="2 6" id="KW-0812">Transmembrane</keyword>
<evidence type="ECO:0000256" key="2">
    <source>
        <dbReference type="ARBA" id="ARBA00022692"/>
    </source>
</evidence>
<evidence type="ECO:0000313" key="7">
    <source>
        <dbReference type="EMBL" id="KAF4613580.1"/>
    </source>
</evidence>
<dbReference type="GO" id="GO:0038023">
    <property type="term" value="F:signaling receptor activity"/>
    <property type="evidence" value="ECO:0007669"/>
    <property type="project" value="TreeGrafter"/>
</dbReference>
<feature type="transmembrane region" description="Helical" evidence="6">
    <location>
        <begin position="388"/>
        <end position="409"/>
    </location>
</feature>
<evidence type="ECO:0000256" key="3">
    <source>
        <dbReference type="ARBA" id="ARBA00022989"/>
    </source>
</evidence>
<keyword evidence="4 6" id="KW-0472">Membrane</keyword>
<dbReference type="Proteomes" id="UP000521872">
    <property type="component" value="Unassembled WGS sequence"/>
</dbReference>
<keyword evidence="8" id="KW-1185">Reference proteome</keyword>
<feature type="binding site" evidence="5">
    <location>
        <position position="567"/>
    </location>
    <ligand>
        <name>Zn(2+)</name>
        <dbReference type="ChEBI" id="CHEBI:29105"/>
    </ligand>
</feature>
<keyword evidence="3 6" id="KW-1133">Transmembrane helix</keyword>
<dbReference type="GO" id="GO:0016020">
    <property type="term" value="C:membrane"/>
    <property type="evidence" value="ECO:0007669"/>
    <property type="project" value="UniProtKB-SubCell"/>
</dbReference>
<dbReference type="EMBL" id="JAACJL010000045">
    <property type="protein sequence ID" value="KAF4613580.1"/>
    <property type="molecule type" value="Genomic_DNA"/>
</dbReference>
<dbReference type="Pfam" id="PF03006">
    <property type="entry name" value="HlyIII"/>
    <property type="match status" value="1"/>
</dbReference>
<dbReference type="InterPro" id="IPR004254">
    <property type="entry name" value="AdipoR/HlyIII-related"/>
</dbReference>
<dbReference type="GO" id="GO:0006882">
    <property type="term" value="P:intracellular zinc ion homeostasis"/>
    <property type="evidence" value="ECO:0007669"/>
    <property type="project" value="TreeGrafter"/>
</dbReference>
<evidence type="ECO:0008006" key="9">
    <source>
        <dbReference type="Google" id="ProtNLM"/>
    </source>
</evidence>
<feature type="transmembrane region" description="Helical" evidence="6">
    <location>
        <begin position="479"/>
        <end position="499"/>
    </location>
</feature>
<dbReference type="PANTHER" id="PTHR20855:SF97">
    <property type="entry name" value="ADIPOR-LIKE RECEPTOR IZH3-RELATED"/>
    <property type="match status" value="1"/>
</dbReference>
<evidence type="ECO:0000256" key="4">
    <source>
        <dbReference type="ARBA" id="ARBA00023136"/>
    </source>
</evidence>
<feature type="transmembrane region" description="Helical" evidence="6">
    <location>
        <begin position="511"/>
        <end position="531"/>
    </location>
</feature>